<evidence type="ECO:0000256" key="1">
    <source>
        <dbReference type="ARBA" id="ARBA00001974"/>
    </source>
</evidence>
<name>A0A8H3IXP6_9LECA</name>
<dbReference type="Gene3D" id="3.50.50.60">
    <property type="entry name" value="FAD/NAD(P)-binding domain"/>
    <property type="match status" value="1"/>
</dbReference>
<feature type="signal peptide" evidence="5">
    <location>
        <begin position="1"/>
        <end position="20"/>
    </location>
</feature>
<dbReference type="GO" id="GO:0016491">
    <property type="term" value="F:oxidoreductase activity"/>
    <property type="evidence" value="ECO:0007669"/>
    <property type="project" value="UniProtKB-KW"/>
</dbReference>
<dbReference type="SUPFAM" id="SSF51905">
    <property type="entry name" value="FAD/NAD(P)-binding domain"/>
    <property type="match status" value="1"/>
</dbReference>
<organism evidence="7 8">
    <name type="scientific">Alectoria fallacina</name>
    <dbReference type="NCBI Taxonomy" id="1903189"/>
    <lineage>
        <taxon>Eukaryota</taxon>
        <taxon>Fungi</taxon>
        <taxon>Dikarya</taxon>
        <taxon>Ascomycota</taxon>
        <taxon>Pezizomycotina</taxon>
        <taxon>Lecanoromycetes</taxon>
        <taxon>OSLEUM clade</taxon>
        <taxon>Lecanoromycetidae</taxon>
        <taxon>Lecanorales</taxon>
        <taxon>Lecanorineae</taxon>
        <taxon>Parmeliaceae</taxon>
        <taxon>Alectoria</taxon>
    </lineage>
</organism>
<gene>
    <name evidence="7" type="ORF">ALECFALPRED_007135</name>
</gene>
<comment type="caution">
    <text evidence="7">The sequence shown here is derived from an EMBL/GenBank/DDBJ whole genome shotgun (WGS) entry which is preliminary data.</text>
</comment>
<dbReference type="PANTHER" id="PTHR10742">
    <property type="entry name" value="FLAVIN MONOAMINE OXIDASE"/>
    <property type="match status" value="1"/>
</dbReference>
<evidence type="ECO:0000313" key="8">
    <source>
        <dbReference type="Proteomes" id="UP000664203"/>
    </source>
</evidence>
<comment type="cofactor">
    <cofactor evidence="1 4">
        <name>FAD</name>
        <dbReference type="ChEBI" id="CHEBI:57692"/>
    </cofactor>
</comment>
<evidence type="ECO:0000256" key="3">
    <source>
        <dbReference type="PIRSR" id="PIRSR601613-1"/>
    </source>
</evidence>
<dbReference type="InterPro" id="IPR036188">
    <property type="entry name" value="FAD/NAD-bd_sf"/>
</dbReference>
<dbReference type="InterPro" id="IPR002937">
    <property type="entry name" value="Amino_oxidase"/>
</dbReference>
<proteinExistence type="inferred from homology"/>
<keyword evidence="5" id="KW-0732">Signal</keyword>
<evidence type="ECO:0000256" key="5">
    <source>
        <dbReference type="SAM" id="SignalP"/>
    </source>
</evidence>
<reference evidence="7" key="1">
    <citation type="submission" date="2021-03" db="EMBL/GenBank/DDBJ databases">
        <authorList>
            <person name="Tagirdzhanova G."/>
        </authorList>
    </citation>
    <scope>NUCLEOTIDE SEQUENCE</scope>
</reference>
<dbReference type="PRINTS" id="PR00757">
    <property type="entry name" value="AMINEOXDASEF"/>
</dbReference>
<keyword evidence="8" id="KW-1185">Reference proteome</keyword>
<dbReference type="EMBL" id="CAJPDR010000463">
    <property type="protein sequence ID" value="CAF9937193.1"/>
    <property type="molecule type" value="Genomic_DNA"/>
</dbReference>
<sequence>MASPLLSILLLAYFVLTVLSFPVLNVSSTCEKTQVAILGAGVAGITAAVSLANNSVSDFLIVEYNNEIGGRCRHGSFGKDGQGNSYTVELGPNWIEGIMSPGGPTNPIWTLVQKYNVKNHFSNFSSHLTYDTNGPVDYLDKLDTFGDAYSIVEQDAGNILLENLQDRSFRAALNLAGWKPIGDPQAQAVEWYQMDFEYAQTPFNWKDVSSEEFTIANYNSTFYGFSEDTNFVVDQRGFNSFIHGQASEFMKTNDSRLHLNTVVNNITWSDQGVSIVNADGSCIDAAYAILTFSVGVLQSGDIHFSPELPDWKNTAIQTFEMGIYTKVFLQFPPDKVFWDKSSECFLYASPTRGYYPAWQSLDHQDFLPGSGILFVTIVTDQSYVVDTQDDDTTKQQVLAVLRQMFGENNVPEPTTSMYPRWSTVPWAYGSYSNWPPGLTLEGHQNLRANNGRLWYAGEATSAEFFGYLQGAYLEGQKVGETIAACLEGSGDARCASEKSYEVLHGTTDLDEYMLVNGWTETSFQTIGDVSGAGIGG</sequence>
<feature type="binding site" evidence="3">
    <location>
        <position position="263"/>
    </location>
    <ligand>
        <name>FAD</name>
        <dbReference type="ChEBI" id="CHEBI:57692"/>
    </ligand>
</feature>
<dbReference type="SUPFAM" id="SSF54373">
    <property type="entry name" value="FAD-linked reductases, C-terminal domain"/>
    <property type="match status" value="1"/>
</dbReference>
<dbReference type="AlphaFoldDB" id="A0A8H3IXP6"/>
<evidence type="ECO:0000256" key="2">
    <source>
        <dbReference type="ARBA" id="ARBA00023002"/>
    </source>
</evidence>
<evidence type="ECO:0000259" key="6">
    <source>
        <dbReference type="Pfam" id="PF01593"/>
    </source>
</evidence>
<dbReference type="OrthoDB" id="7777654at2759"/>
<protein>
    <recommendedName>
        <fullName evidence="4">Amine oxidase</fullName>
        <ecNumber evidence="4">1.4.3.-</ecNumber>
    </recommendedName>
</protein>
<keyword evidence="4" id="KW-0285">Flavoprotein</keyword>
<dbReference type="Gene3D" id="3.90.660.10">
    <property type="match status" value="1"/>
</dbReference>
<dbReference type="GO" id="GO:0006598">
    <property type="term" value="P:polyamine catabolic process"/>
    <property type="evidence" value="ECO:0007669"/>
    <property type="project" value="TreeGrafter"/>
</dbReference>
<feature type="chain" id="PRO_5034083110" description="Amine oxidase" evidence="5">
    <location>
        <begin position="21"/>
        <end position="536"/>
    </location>
</feature>
<dbReference type="InterPro" id="IPR001613">
    <property type="entry name" value="Flavin_amine_oxidase"/>
</dbReference>
<evidence type="ECO:0000313" key="7">
    <source>
        <dbReference type="EMBL" id="CAF9937193.1"/>
    </source>
</evidence>
<dbReference type="EC" id="1.4.3.-" evidence="4"/>
<dbReference type="Proteomes" id="UP000664203">
    <property type="component" value="Unassembled WGS sequence"/>
</dbReference>
<keyword evidence="2 4" id="KW-0560">Oxidoreductase</keyword>
<keyword evidence="4" id="KW-0274">FAD</keyword>
<comment type="similarity">
    <text evidence="4">Belongs to the flavin monoamine oxidase family.</text>
</comment>
<feature type="domain" description="Amine oxidase" evidence="6">
    <location>
        <begin position="42"/>
        <end position="478"/>
    </location>
</feature>
<dbReference type="PANTHER" id="PTHR10742:SF313">
    <property type="entry name" value="AMINE OXIDASE"/>
    <property type="match status" value="1"/>
</dbReference>
<evidence type="ECO:0000256" key="4">
    <source>
        <dbReference type="RuleBase" id="RU362067"/>
    </source>
</evidence>
<dbReference type="InterPro" id="IPR050281">
    <property type="entry name" value="Flavin_monoamine_oxidase"/>
</dbReference>
<accession>A0A8H3IXP6</accession>
<dbReference type="Pfam" id="PF01593">
    <property type="entry name" value="Amino_oxidase"/>
    <property type="match status" value="1"/>
</dbReference>